<dbReference type="SUPFAM" id="SSF144232">
    <property type="entry name" value="HIT/MYND zinc finger-like"/>
    <property type="match status" value="1"/>
</dbReference>
<reference evidence="7" key="2">
    <citation type="submission" date="2022-12" db="EMBL/GenBank/DDBJ databases">
        <authorList>
            <person name="Webb A."/>
        </authorList>
    </citation>
    <scope>NUCLEOTIDE SEQUENCE</scope>
    <source>
        <strain evidence="7">Pf2</strain>
    </source>
</reference>
<evidence type="ECO:0000313" key="7">
    <source>
        <dbReference type="EMBL" id="CAI5708585.1"/>
    </source>
</evidence>
<dbReference type="SUPFAM" id="SSF47473">
    <property type="entry name" value="EF-hand"/>
    <property type="match status" value="1"/>
</dbReference>
<feature type="domain" description="MYND-type" evidence="5">
    <location>
        <begin position="137"/>
        <end position="174"/>
    </location>
</feature>
<keyword evidence="1" id="KW-0479">Metal-binding</keyword>
<dbReference type="Proteomes" id="UP001159659">
    <property type="component" value="Unassembled WGS sequence"/>
</dbReference>
<evidence type="ECO:0000313" key="9">
    <source>
        <dbReference type="Proteomes" id="UP001159659"/>
    </source>
</evidence>
<keyword evidence="3" id="KW-0862">Zinc</keyword>
<dbReference type="Pfam" id="PF01753">
    <property type="entry name" value="zf-MYND"/>
    <property type="match status" value="1"/>
</dbReference>
<dbReference type="Gene3D" id="6.10.140.2220">
    <property type="match status" value="1"/>
</dbReference>
<evidence type="ECO:0000256" key="4">
    <source>
        <dbReference type="PROSITE-ProRule" id="PRU00134"/>
    </source>
</evidence>
<comment type="caution">
    <text evidence="7">The sequence shown here is derived from an EMBL/GenBank/DDBJ whole genome shotgun (WGS) entry which is preliminary data.</text>
</comment>
<reference evidence="6 8" key="1">
    <citation type="submission" date="2021-11" db="EMBL/GenBank/DDBJ databases">
        <authorList>
            <person name="Islam A."/>
            <person name="Islam S."/>
            <person name="Flora M.S."/>
            <person name="Rahman M."/>
            <person name="Ziaur R.M."/>
            <person name="Epstein J.H."/>
            <person name="Hassan M."/>
            <person name="Klassen M."/>
            <person name="Woodard K."/>
            <person name="Webb A."/>
            <person name="Webby R.J."/>
            <person name="El Zowalaty M.E."/>
        </authorList>
    </citation>
    <scope>NUCLEOTIDE SEQUENCE [LARGE SCALE GENOMIC DNA]</scope>
    <source>
        <strain evidence="6">Pf1</strain>
    </source>
</reference>
<dbReference type="EMBL" id="CAKLBC010001667">
    <property type="protein sequence ID" value="CAH0493173.1"/>
    <property type="molecule type" value="Genomic_DNA"/>
</dbReference>
<evidence type="ECO:0000259" key="5">
    <source>
        <dbReference type="PROSITE" id="PS50865"/>
    </source>
</evidence>
<evidence type="ECO:0000313" key="8">
    <source>
        <dbReference type="Proteomes" id="UP001157938"/>
    </source>
</evidence>
<evidence type="ECO:0000256" key="3">
    <source>
        <dbReference type="ARBA" id="ARBA00022833"/>
    </source>
</evidence>
<keyword evidence="8" id="KW-1185">Reference proteome</keyword>
<evidence type="ECO:0000256" key="2">
    <source>
        <dbReference type="ARBA" id="ARBA00022771"/>
    </source>
</evidence>
<evidence type="ECO:0000313" key="6">
    <source>
        <dbReference type="EMBL" id="CAH0493173.1"/>
    </source>
</evidence>
<dbReference type="PROSITE" id="PS50865">
    <property type="entry name" value="ZF_MYND_2"/>
    <property type="match status" value="1"/>
</dbReference>
<dbReference type="EMBL" id="CANTFK010000186">
    <property type="protein sequence ID" value="CAI5708585.1"/>
    <property type="molecule type" value="Genomic_DNA"/>
</dbReference>
<sequence>MAPTKKNQHYHDDCGLSENEVRSLLIGNDGNLTRDFETVLTRLFISYLDKPTDTSLTLDKLRSFSKICNNGKPFQDAEIKEIQTYFQCDEKKGLTLKGFKDMYHTQSSAEPMETWRDMKKLGFQQELIEKRQAGLRCQVCKEPSELVCSRCKTVRYCDAECQKQDWKTSHKQKCKPSLA</sequence>
<evidence type="ECO:0000256" key="1">
    <source>
        <dbReference type="ARBA" id="ARBA00022723"/>
    </source>
</evidence>
<gene>
    <name evidence="6" type="ORF">PFR001_LOCUS8328</name>
    <name evidence="7" type="ORF">PFR002_LOCUS1866</name>
</gene>
<dbReference type="Gene3D" id="1.10.238.10">
    <property type="entry name" value="EF-hand"/>
    <property type="match status" value="1"/>
</dbReference>
<keyword evidence="2 4" id="KW-0863">Zinc-finger</keyword>
<dbReference type="InterPro" id="IPR011992">
    <property type="entry name" value="EF-hand-dom_pair"/>
</dbReference>
<dbReference type="AlphaFoldDB" id="A0AAV0SXM7"/>
<name>A0AAV0SXM7_9STRA</name>
<dbReference type="InterPro" id="IPR002893">
    <property type="entry name" value="Znf_MYND"/>
</dbReference>
<protein>
    <recommendedName>
        <fullName evidence="5">MYND-type domain-containing protein</fullName>
    </recommendedName>
</protein>
<dbReference type="PROSITE" id="PS01360">
    <property type="entry name" value="ZF_MYND_1"/>
    <property type="match status" value="1"/>
</dbReference>
<proteinExistence type="predicted"/>
<organism evidence="7 9">
    <name type="scientific">Peronospora farinosa</name>
    <dbReference type="NCBI Taxonomy" id="134698"/>
    <lineage>
        <taxon>Eukaryota</taxon>
        <taxon>Sar</taxon>
        <taxon>Stramenopiles</taxon>
        <taxon>Oomycota</taxon>
        <taxon>Peronosporomycetes</taxon>
        <taxon>Peronosporales</taxon>
        <taxon>Peronosporaceae</taxon>
        <taxon>Peronospora</taxon>
    </lineage>
</organism>
<dbReference type="GO" id="GO:0008270">
    <property type="term" value="F:zinc ion binding"/>
    <property type="evidence" value="ECO:0007669"/>
    <property type="project" value="UniProtKB-KW"/>
</dbReference>
<accession>A0AAV0SXM7</accession>
<dbReference type="Proteomes" id="UP001157938">
    <property type="component" value="Unassembled WGS sequence"/>
</dbReference>